<dbReference type="AlphaFoldDB" id="A0A6C0C1J7"/>
<proteinExistence type="predicted"/>
<evidence type="ECO:0000313" key="2">
    <source>
        <dbReference type="EMBL" id="QHS98172.1"/>
    </source>
</evidence>
<reference evidence="2" key="1">
    <citation type="journal article" date="2020" name="Nature">
        <title>Giant virus diversity and host interactions through global metagenomics.</title>
        <authorList>
            <person name="Schulz F."/>
            <person name="Roux S."/>
            <person name="Paez-Espino D."/>
            <person name="Jungbluth S."/>
            <person name="Walsh D.A."/>
            <person name="Denef V.J."/>
            <person name="McMahon K.D."/>
            <person name="Konstantinidis K.T."/>
            <person name="Eloe-Fadrosh E.A."/>
            <person name="Kyrpides N.C."/>
            <person name="Woyke T."/>
        </authorList>
    </citation>
    <scope>NUCLEOTIDE SEQUENCE</scope>
    <source>
        <strain evidence="2">GVMAG-M-3300020182-84</strain>
    </source>
</reference>
<dbReference type="EMBL" id="MN739312">
    <property type="protein sequence ID" value="QHS98172.1"/>
    <property type="molecule type" value="Genomic_DNA"/>
</dbReference>
<sequence length="168" mass="19501">MSIPDKYVPKHLDKKDIIQQKKNILRSRKLYKKGKYLERPKVKSYKSKKSKHINKAMKIYNMENIKPSRELADKTQCTIDALEKIVNKGRGAYYSSGSRPNQTAESWGIARLASAITGGNSVFYDFHLLEEGCNKKGTAYKLAKKTCKRKKRCTKYLNRTKKRHVRTQ</sequence>
<name>A0A6C0C1J7_9ZZZZ</name>
<dbReference type="Pfam" id="PF19141">
    <property type="entry name" value="DUF5824"/>
    <property type="match status" value="1"/>
</dbReference>
<feature type="domain" description="DUF5824" evidence="1">
    <location>
        <begin position="5"/>
        <end position="114"/>
    </location>
</feature>
<organism evidence="2">
    <name type="scientific">viral metagenome</name>
    <dbReference type="NCBI Taxonomy" id="1070528"/>
    <lineage>
        <taxon>unclassified sequences</taxon>
        <taxon>metagenomes</taxon>
        <taxon>organismal metagenomes</taxon>
    </lineage>
</organism>
<protein>
    <recommendedName>
        <fullName evidence="1">DUF5824 domain-containing protein</fullName>
    </recommendedName>
</protein>
<accession>A0A6C0C1J7</accession>
<evidence type="ECO:0000259" key="1">
    <source>
        <dbReference type="Pfam" id="PF19141"/>
    </source>
</evidence>
<dbReference type="InterPro" id="IPR043862">
    <property type="entry name" value="DUF5824"/>
</dbReference>